<dbReference type="InterPro" id="IPR024770">
    <property type="entry name" value="TcdA/TcdB_cat"/>
</dbReference>
<accession>A0ABT3FF06</accession>
<feature type="non-terminal residue" evidence="2">
    <location>
        <position position="398"/>
    </location>
</feature>
<name>A0ABT3FF06_9PSED</name>
<organism evidence="2 3">
    <name type="scientific">Pseudomonas agronomica</name>
    <dbReference type="NCBI Taxonomy" id="2979328"/>
    <lineage>
        <taxon>Bacteria</taxon>
        <taxon>Pseudomonadati</taxon>
        <taxon>Pseudomonadota</taxon>
        <taxon>Gammaproteobacteria</taxon>
        <taxon>Pseudomonadales</taxon>
        <taxon>Pseudomonadaceae</taxon>
        <taxon>Pseudomonas</taxon>
    </lineage>
</organism>
<protein>
    <submittedName>
        <fullName evidence="2">Glycosyltransferase</fullName>
    </submittedName>
</protein>
<evidence type="ECO:0000313" key="3">
    <source>
        <dbReference type="Proteomes" id="UP001061999"/>
    </source>
</evidence>
<dbReference type="InterPro" id="IPR029044">
    <property type="entry name" value="Nucleotide-diphossugar_trans"/>
</dbReference>
<reference evidence="2" key="1">
    <citation type="submission" date="2022-07" db="EMBL/GenBank/DDBJ databases">
        <title>Pseudomonas agronomica sp. nov.: a novel bacterium with biotechnological application in the synthesis of biofertilizers from valorized agricultural residues.</title>
        <authorList>
            <person name="Robas M."/>
            <person name="Fernandez V.M."/>
            <person name="Luna L."/>
            <person name="Provanza A."/>
            <person name="Jimenez P.A."/>
        </authorList>
    </citation>
    <scope>NUCLEOTIDE SEQUENCE</scope>
    <source>
        <strain evidence="2">SAICEU22T</strain>
    </source>
</reference>
<keyword evidence="3" id="KW-1185">Reference proteome</keyword>
<dbReference type="Pfam" id="PF12919">
    <property type="entry name" value="TcdA_TcdB"/>
    <property type="match status" value="1"/>
</dbReference>
<proteinExistence type="predicted"/>
<dbReference type="Proteomes" id="UP001061999">
    <property type="component" value="Unassembled WGS sequence"/>
</dbReference>
<dbReference type="EMBL" id="JAOSHO010000553">
    <property type="protein sequence ID" value="MCW1247562.1"/>
    <property type="molecule type" value="Genomic_DNA"/>
</dbReference>
<evidence type="ECO:0000259" key="1">
    <source>
        <dbReference type="Pfam" id="PF12919"/>
    </source>
</evidence>
<gene>
    <name evidence="2" type="ORF">OC610_24320</name>
</gene>
<evidence type="ECO:0000313" key="2">
    <source>
        <dbReference type="EMBL" id="MCW1247562.1"/>
    </source>
</evidence>
<dbReference type="Gene3D" id="3.90.550.20">
    <property type="match status" value="1"/>
</dbReference>
<sequence>MTESKFSSTDSYVDFVGLLKLKDLEQALISYKGTDQYDAVLRYYFGCIALLDSPQMLEPLGLLKQALGTLRGASRRRRATEPASSAGAAGAADVTQIYNTLERFETRLHNSIEQLKQPATEVPKSLHFVWLGGGVGAIQRDYIAIWKQVMGAEGYRLNLWHDSDALLAYETNRIIVEAAKADAMLHGGESSVDGVALGDRYEERATVLKQQMYAYIKKAVENGGSADEARIDLLARAYGQDKARLTALRNTNRLSLQALGGDQLALRDLAGGEASLQLKDIYEREISLRGNFAAASDVVRIEALFAEGGSYTDVDNLPPLLEELGGVDIRAFTTDARIGVLQLMLDRNPEWMPGRQALRGRYTNYFEMIPSEHRAALERFAESQPGLDRVFRTPVERL</sequence>
<feature type="domain" description="GT44" evidence="1">
    <location>
        <begin position="124"/>
        <end position="395"/>
    </location>
</feature>
<comment type="caution">
    <text evidence="2">The sequence shown here is derived from an EMBL/GenBank/DDBJ whole genome shotgun (WGS) entry which is preliminary data.</text>
</comment>
<dbReference type="RefSeq" id="WP_264431495.1">
    <property type="nucleotide sequence ID" value="NZ_JAOSHO010000553.1"/>
</dbReference>
<dbReference type="SUPFAM" id="SSF53448">
    <property type="entry name" value="Nucleotide-diphospho-sugar transferases"/>
    <property type="match status" value="1"/>
</dbReference>